<evidence type="ECO:0000313" key="4">
    <source>
        <dbReference type="Proteomes" id="UP000000262"/>
    </source>
</evidence>
<proteinExistence type="predicted"/>
<feature type="transmembrane region" description="Helical" evidence="2">
    <location>
        <begin position="376"/>
        <end position="398"/>
    </location>
</feature>
<keyword evidence="2" id="KW-0812">Transmembrane</keyword>
<dbReference type="GeneID" id="5562531"/>
<feature type="transmembrane region" description="Helical" evidence="2">
    <location>
        <begin position="279"/>
        <end position="300"/>
    </location>
</feature>
<feature type="transmembrane region" description="Helical" evidence="2">
    <location>
        <begin position="6"/>
        <end position="23"/>
    </location>
</feature>
<feature type="transmembrane region" description="Helical" evidence="2">
    <location>
        <begin position="220"/>
        <end position="236"/>
    </location>
</feature>
<sequence length="548" mass="59232">MLYISIIISAVMNIVAFAVPRLAALSLSSVLPAAFVLYEAFSCKPTSLASWYWLNCGLPSFHNVITAMTTPFFTISAFAFVLALVGLKEGDRRFFALSAASLLSLLFVWSNYLNLNYPMVSAPPKLPPLGFSVLRGYWFFSLYPLLAIASALLLAYFLTFNELYAKLSTFLAFLTAFSSIAHGHTTYGLPIPPNSFHLSLALLPASLALLFHTNDKASKVVAFLNAYVAFALLRFYPVPAGGLPNPYFGIQTPVAATLTLVYLYSLSKAIKEGPLADKRFVLHYASVIILTAVTVLDLIDNYTLANVLTSKALLWALLASQALSALNFSLVLYLKDKSKLGLLGPASLLRPESTAVAPFALALADFWKNRKAVSSLMVLTSMTFAASLIYASWVHAYFFQPPSEVKVMGAKTVATYTYRGNLTAFEQLLLLNASGSRYEVKSSINVFMGKYIPPNEPAFFSWSVPRWEGLRSCAVSLRPSPLPALKCAPLAGFAYLYPALGALTLLATYIASKFVKPGGRSEGTELNSGRAVTHSDIGGSDSGSGGSG</sequence>
<dbReference type="AlphaFoldDB" id="A8AA99"/>
<feature type="transmembrane region" description="Helical" evidence="2">
    <location>
        <begin position="248"/>
        <end position="267"/>
    </location>
</feature>
<evidence type="ECO:0000256" key="1">
    <source>
        <dbReference type="SAM" id="MobiDB-lite"/>
    </source>
</evidence>
<feature type="region of interest" description="Disordered" evidence="1">
    <location>
        <begin position="519"/>
        <end position="548"/>
    </location>
</feature>
<feature type="transmembrane region" description="Helical" evidence="2">
    <location>
        <begin position="490"/>
        <end position="511"/>
    </location>
</feature>
<accession>A8AA99</accession>
<evidence type="ECO:0000313" key="3">
    <source>
        <dbReference type="EMBL" id="ABU81851.1"/>
    </source>
</evidence>
<dbReference type="HOGENOM" id="CLU_496628_0_0_2"/>
<feature type="transmembrane region" description="Helical" evidence="2">
    <location>
        <begin position="94"/>
        <end position="117"/>
    </location>
</feature>
<reference evidence="3 4" key="1">
    <citation type="journal article" date="2008" name="Genome Biol.">
        <title>A genomic analysis of the archaeal system Ignicoccus hospitalis-Nanoarchaeum equitans.</title>
        <authorList>
            <person name="Podar M."/>
            <person name="Anderson I."/>
            <person name="Makarova K.S."/>
            <person name="Elkins J.G."/>
            <person name="Ivanova N."/>
            <person name="Wall M.A."/>
            <person name="Lykidis A."/>
            <person name="Mavromatis K."/>
            <person name="Sun H."/>
            <person name="Hudson M.E."/>
            <person name="Chen W."/>
            <person name="Deciu C."/>
            <person name="Hutchison D."/>
            <person name="Eads J.R."/>
            <person name="Anderson A."/>
            <person name="Fernandes F."/>
            <person name="Szeto E."/>
            <person name="Lapidus A."/>
            <person name="Kyrpides N.C."/>
            <person name="Saier M.H.Jr."/>
            <person name="Richardson P.M."/>
            <person name="Rachel R."/>
            <person name="Huber H."/>
            <person name="Eisen J.A."/>
            <person name="Koonin E.V."/>
            <person name="Keller M."/>
            <person name="Stetter K.O."/>
        </authorList>
    </citation>
    <scope>NUCLEOTIDE SEQUENCE [LARGE SCALE GENOMIC DNA]</scope>
    <source>
        <strain evidence="4">KIN4/I / DSM 18386 / JCM 14125</strain>
    </source>
</reference>
<dbReference type="EMBL" id="CP000816">
    <property type="protein sequence ID" value="ABU81851.1"/>
    <property type="molecule type" value="Genomic_DNA"/>
</dbReference>
<dbReference type="STRING" id="453591.Igni_0669"/>
<name>A8AA99_IGNH4</name>
<protein>
    <submittedName>
        <fullName evidence="3">Uncharacterized protein</fullName>
    </submittedName>
</protein>
<keyword evidence="2" id="KW-1133">Transmembrane helix</keyword>
<dbReference type="Proteomes" id="UP000000262">
    <property type="component" value="Chromosome"/>
</dbReference>
<gene>
    <name evidence="3" type="ordered locus">Igni_0669</name>
</gene>
<evidence type="ECO:0000256" key="2">
    <source>
        <dbReference type="SAM" id="Phobius"/>
    </source>
</evidence>
<keyword evidence="4" id="KW-1185">Reference proteome</keyword>
<feature type="transmembrane region" description="Helical" evidence="2">
    <location>
        <begin position="312"/>
        <end position="334"/>
    </location>
</feature>
<feature type="transmembrane region" description="Helical" evidence="2">
    <location>
        <begin position="195"/>
        <end position="213"/>
    </location>
</feature>
<feature type="transmembrane region" description="Helical" evidence="2">
    <location>
        <begin position="65"/>
        <end position="87"/>
    </location>
</feature>
<dbReference type="RefSeq" id="WP_011998703.1">
    <property type="nucleotide sequence ID" value="NC_009776.1"/>
</dbReference>
<keyword evidence="2" id="KW-0472">Membrane</keyword>
<feature type="transmembrane region" description="Helical" evidence="2">
    <location>
        <begin position="137"/>
        <end position="158"/>
    </location>
</feature>
<feature type="transmembrane region" description="Helical" evidence="2">
    <location>
        <begin position="170"/>
        <end position="189"/>
    </location>
</feature>
<organism evidence="3 4">
    <name type="scientific">Ignicoccus hospitalis (strain KIN4/I / DSM 18386 / JCM 14125)</name>
    <dbReference type="NCBI Taxonomy" id="453591"/>
    <lineage>
        <taxon>Archaea</taxon>
        <taxon>Thermoproteota</taxon>
        <taxon>Thermoprotei</taxon>
        <taxon>Desulfurococcales</taxon>
        <taxon>Desulfurococcaceae</taxon>
        <taxon>Ignicoccus</taxon>
    </lineage>
</organism>
<dbReference type="KEGG" id="iho:Igni_0669"/>